<evidence type="ECO:0000313" key="2">
    <source>
        <dbReference type="EMBL" id="MBY6322580.1"/>
    </source>
</evidence>
<gene>
    <name evidence="2" type="ORF">HQ605_17280</name>
</gene>
<accession>A0ABS7NX06</accession>
<reference evidence="2 3" key="1">
    <citation type="submission" date="2020-06" db="EMBL/GenBank/DDBJ databases">
        <title>Taxonomy, biology and ecology of Rhodococcus bacteria occurring in California pistachio and other woody hosts as revealed by genome sequence analyses.</title>
        <authorList>
            <person name="Gai Y."/>
            <person name="Riely B."/>
        </authorList>
    </citation>
    <scope>NUCLEOTIDE SEQUENCE [LARGE SCALE GENOMIC DNA]</scope>
    <source>
        <strain evidence="2 3">BP-284</strain>
    </source>
</reference>
<name>A0ABS7NX06_9NOCA</name>
<feature type="compositionally biased region" description="Polar residues" evidence="1">
    <location>
        <begin position="93"/>
        <end position="102"/>
    </location>
</feature>
<protein>
    <submittedName>
        <fullName evidence="2">Uncharacterized protein</fullName>
    </submittedName>
</protein>
<evidence type="ECO:0000256" key="1">
    <source>
        <dbReference type="SAM" id="MobiDB-lite"/>
    </source>
</evidence>
<dbReference type="Proteomes" id="UP001520140">
    <property type="component" value="Unassembled WGS sequence"/>
</dbReference>
<dbReference type="RefSeq" id="WP_069972897.1">
    <property type="nucleotide sequence ID" value="NZ_JABUKE010000023.1"/>
</dbReference>
<feature type="region of interest" description="Disordered" evidence="1">
    <location>
        <begin position="218"/>
        <end position="237"/>
    </location>
</feature>
<organism evidence="2 3">
    <name type="scientific">Rhodococcoides kroppenstedtii</name>
    <dbReference type="NCBI Taxonomy" id="293050"/>
    <lineage>
        <taxon>Bacteria</taxon>
        <taxon>Bacillati</taxon>
        <taxon>Actinomycetota</taxon>
        <taxon>Actinomycetes</taxon>
        <taxon>Mycobacteriales</taxon>
        <taxon>Nocardiaceae</taxon>
        <taxon>Rhodococcoides</taxon>
    </lineage>
</organism>
<feature type="region of interest" description="Disordered" evidence="1">
    <location>
        <begin position="91"/>
        <end position="122"/>
    </location>
</feature>
<comment type="caution">
    <text evidence="2">The sequence shown here is derived from an EMBL/GenBank/DDBJ whole genome shotgun (WGS) entry which is preliminary data.</text>
</comment>
<dbReference type="EMBL" id="JABUKG010000022">
    <property type="protein sequence ID" value="MBY6322580.1"/>
    <property type="molecule type" value="Genomic_DNA"/>
</dbReference>
<sequence>MSSRLRGSDLVDTVPGRNFVAGFARDFDRDAQDLSINEFLRSLSMDTLLWEAQKDISTYLYGTEMDDALQVNTRDPAIVAMAAAIADELGSPTRDTFTSPQRHSGRVETLAPPSVRNRTGSTEVLPDGALWTATPLDDGVDTWTHSRESEPEFVCELRFAPTSVKVARIDSHDDWRRLITAHPRHGSDTSRPDWKHVAQNLDAVHLSMAGLLAAHPRLSEVPPNDSRDGYRHSQSSPWAGVGPWSTVSTAWMRLPHNYEWNALHRFH</sequence>
<keyword evidence="3" id="KW-1185">Reference proteome</keyword>
<evidence type="ECO:0000313" key="3">
    <source>
        <dbReference type="Proteomes" id="UP001520140"/>
    </source>
</evidence>
<proteinExistence type="predicted"/>